<dbReference type="Proteomes" id="UP000480303">
    <property type="component" value="Unassembled WGS sequence"/>
</dbReference>
<sequence>MNEITKSATAFVGYEYKEVTVKQSLENLYVDSYTAFGWQYDGGGTTLSSLGTITLKFKRDRKIQNKTELARLQRHFEVAVKQIDQLEMMKTRTAAITAFTTGIVGSGFMAISVFSITGATTHLVLCIIFGALGFLAWGLAYPLFHRISAKKTVQMTELIEQKFDEIYDICQKATALIR</sequence>
<feature type="transmembrane region" description="Helical" evidence="1">
    <location>
        <begin position="94"/>
        <end position="116"/>
    </location>
</feature>
<evidence type="ECO:0000313" key="2">
    <source>
        <dbReference type="EMBL" id="GFH42036.1"/>
    </source>
</evidence>
<comment type="caution">
    <text evidence="2">The sequence shown here is derived from an EMBL/GenBank/DDBJ whole genome shotgun (WGS) entry which is preliminary data.</text>
</comment>
<organism evidence="2 3">
    <name type="scientific">Pseudolactococcus hodotermopsidis</name>
    <dbReference type="NCBI Taxonomy" id="2709157"/>
    <lineage>
        <taxon>Bacteria</taxon>
        <taxon>Bacillati</taxon>
        <taxon>Bacillota</taxon>
        <taxon>Bacilli</taxon>
        <taxon>Lactobacillales</taxon>
        <taxon>Streptococcaceae</taxon>
        <taxon>Pseudolactococcus</taxon>
    </lineage>
</organism>
<evidence type="ECO:0000313" key="3">
    <source>
        <dbReference type="Proteomes" id="UP000480303"/>
    </source>
</evidence>
<evidence type="ECO:0000256" key="1">
    <source>
        <dbReference type="SAM" id="Phobius"/>
    </source>
</evidence>
<feature type="transmembrane region" description="Helical" evidence="1">
    <location>
        <begin position="122"/>
        <end position="144"/>
    </location>
</feature>
<keyword evidence="1" id="KW-0812">Transmembrane</keyword>
<keyword evidence="3" id="KW-1185">Reference proteome</keyword>
<dbReference type="RefSeq" id="WP_172207831.1">
    <property type="nucleotide sequence ID" value="NZ_BLLI01000010.1"/>
</dbReference>
<gene>
    <name evidence="2" type="ORF">Hs30E_05870</name>
</gene>
<dbReference type="EMBL" id="BLLI01000010">
    <property type="protein sequence ID" value="GFH42036.1"/>
    <property type="molecule type" value="Genomic_DNA"/>
</dbReference>
<keyword evidence="1" id="KW-1133">Transmembrane helix</keyword>
<proteinExistence type="predicted"/>
<reference evidence="2 3" key="1">
    <citation type="submission" date="2020-02" db="EMBL/GenBank/DDBJ databases">
        <title>Draft genome sequence of Lactococcus sp. Hs30E4-3.</title>
        <authorList>
            <person name="Noda S."/>
            <person name="Yuki M."/>
            <person name="Ohkuma M."/>
        </authorList>
    </citation>
    <scope>NUCLEOTIDE SEQUENCE [LARGE SCALE GENOMIC DNA]</scope>
    <source>
        <strain evidence="2 3">Hs30E4-3</strain>
    </source>
</reference>
<name>A0A6A0BB37_9LACT</name>
<accession>A0A6A0BB37</accession>
<dbReference type="AlphaFoldDB" id="A0A6A0BB37"/>
<keyword evidence="1" id="KW-0472">Membrane</keyword>
<protein>
    <submittedName>
        <fullName evidence="2">Uncharacterized protein</fullName>
    </submittedName>
</protein>